<feature type="domain" description="4Fe-4S ferredoxin-type" evidence="1">
    <location>
        <begin position="505"/>
        <end position="536"/>
    </location>
</feature>
<dbReference type="Pfam" id="PF14574">
    <property type="entry name" value="RACo_C_ter"/>
    <property type="match status" value="1"/>
</dbReference>
<dbReference type="Proteomes" id="UP000253099">
    <property type="component" value="Unassembled WGS sequence"/>
</dbReference>
<dbReference type="InterPro" id="IPR017896">
    <property type="entry name" value="4Fe4S_Fe-S-bd"/>
</dbReference>
<dbReference type="InterPro" id="IPR041414">
    <property type="entry name" value="Raco-like_middle"/>
</dbReference>
<dbReference type="PANTHER" id="PTHR42895">
    <property type="entry name" value="IRON-SULFUR CLUSTER-BINDING PROTEIN-RELATED"/>
    <property type="match status" value="1"/>
</dbReference>
<comment type="caution">
    <text evidence="2">The sequence shown here is derived from an EMBL/GenBank/DDBJ whole genome shotgun (WGS) entry which is preliminary data.</text>
</comment>
<dbReference type="EMBL" id="NIZT01000047">
    <property type="protein sequence ID" value="RBQ22744.1"/>
    <property type="molecule type" value="Genomic_DNA"/>
</dbReference>
<protein>
    <submittedName>
        <fullName evidence="2">Electron transport complex subunit RsxB</fullName>
    </submittedName>
</protein>
<dbReference type="SUPFAM" id="SSF54862">
    <property type="entry name" value="4Fe-4S ferredoxins"/>
    <property type="match status" value="1"/>
</dbReference>
<feature type="domain" description="4Fe-4S ferredoxin-type" evidence="1">
    <location>
        <begin position="475"/>
        <end position="504"/>
    </location>
</feature>
<dbReference type="InterPro" id="IPR043129">
    <property type="entry name" value="ATPase_NBD"/>
</dbReference>
<dbReference type="Gene3D" id="3.30.70.20">
    <property type="match status" value="1"/>
</dbReference>
<proteinExistence type="predicted"/>
<dbReference type="PROSITE" id="PS51379">
    <property type="entry name" value="4FE4S_FER_2"/>
    <property type="match status" value="2"/>
</dbReference>
<dbReference type="Gene3D" id="3.30.420.480">
    <property type="entry name" value="Domain of unknown function (DUF4445)"/>
    <property type="match status" value="1"/>
</dbReference>
<dbReference type="InterPro" id="IPR017900">
    <property type="entry name" value="4Fe4S_Fe_S_CS"/>
</dbReference>
<evidence type="ECO:0000259" key="1">
    <source>
        <dbReference type="PROSITE" id="PS51379"/>
    </source>
</evidence>
<dbReference type="InterPro" id="IPR026339">
    <property type="entry name" value="RamA_corrin_act"/>
</dbReference>
<organism evidence="2 3">
    <name type="scientific">Candidatus Methanobinarius endosymbioticus</name>
    <dbReference type="NCBI Taxonomy" id="2006182"/>
    <lineage>
        <taxon>Archaea</taxon>
        <taxon>Methanobacteriati</taxon>
        <taxon>Methanobacteriota</taxon>
        <taxon>Methanomada group</taxon>
        <taxon>Methanobacteria</taxon>
        <taxon>Methanobacteriales</taxon>
        <taxon>Methanobacteriaceae</taxon>
        <taxon>Candidatus Methanobinarius</taxon>
    </lineage>
</organism>
<dbReference type="SUPFAM" id="SSF53067">
    <property type="entry name" value="Actin-like ATPase domain"/>
    <property type="match status" value="1"/>
</dbReference>
<accession>A0A366MAX5</accession>
<dbReference type="InterPro" id="IPR042259">
    <property type="entry name" value="Raco-like_middle_sf"/>
</dbReference>
<evidence type="ECO:0000313" key="3">
    <source>
        <dbReference type="Proteomes" id="UP000253099"/>
    </source>
</evidence>
<sequence length="540" mass="59427">MSGNYGIAIDIGTSGIRAQALDIDSSEVISTTITLRHPFPGANVVDHLHFALKVGIKTTHDLLIEAINKVIRGLNIDTQNVKRVAVCGNPIQLSLFHNIEIRDLAYWGENAIERLKIEIPSRNATITNSKEIGLEVFEDALIFIPPAIRHEIGADALAMLYKTGVLDKEGIYLISDFGTNAEMALVIDGEVFTCSTAAGPAIEGQMIYKGRLASPGAICDLEDNDYEWKSIVLDNDLLITDGDTIDPSTGKIISKSKNNIEAIGITGTGVIAAFSLGIDDEIIVDSKIKTDDKKLHLQDDVYLAEEDIVNIGKSLGAFRAAHLTLAEEADILLDDIDAVYMAGASGFYVDPLKSLNIGQIPPSSREIYQVGNTSLDMAKDITLSPEFLDELQKIADQMRSNHIMLATSKTFEKIYSLELSIYEEGMPFWMYNKWLEKYGFQTMPSKELNPKIHRMFERDISDLGINGLNVVDIGLTLEAKFDGCTRCQTCIKNCPEDAITLEDDGRIILRTDKCAGLGCQKCVLTCPEKVFDYGKFLNLS</sequence>
<keyword evidence="3" id="KW-1185">Reference proteome</keyword>
<dbReference type="AlphaFoldDB" id="A0A366MAX5"/>
<name>A0A366MAX5_9EURY</name>
<reference evidence="2 3" key="1">
    <citation type="submission" date="2018-06" db="EMBL/GenBank/DDBJ databases">
        <title>Genomic insight into two independent archaeal endosymbiosis events.</title>
        <authorList>
            <person name="Lind A.E."/>
            <person name="Lewis W.H."/>
            <person name="Spang A."/>
            <person name="Guy L."/>
            <person name="Embley M.T."/>
            <person name="Ettema T.J.G."/>
        </authorList>
    </citation>
    <scope>NUCLEOTIDE SEQUENCE [LARGE SCALE GENOMIC DNA]</scope>
    <source>
        <strain evidence="2">NOE</strain>
    </source>
</reference>
<dbReference type="PANTHER" id="PTHR42895:SF2">
    <property type="entry name" value="IRON-SULFUR CLUSTER PROTEIN"/>
    <property type="match status" value="1"/>
</dbReference>
<dbReference type="InterPro" id="IPR052911">
    <property type="entry name" value="Corrinoid_activation_enz"/>
</dbReference>
<dbReference type="Pfam" id="PF17651">
    <property type="entry name" value="Raco_middle"/>
    <property type="match status" value="1"/>
</dbReference>
<dbReference type="InterPro" id="IPR027980">
    <property type="entry name" value="RACo_C"/>
</dbReference>
<dbReference type="GO" id="GO:0016491">
    <property type="term" value="F:oxidoreductase activity"/>
    <property type="evidence" value="ECO:0007669"/>
    <property type="project" value="UniProtKB-ARBA"/>
</dbReference>
<dbReference type="NCBIfam" id="TIGR04270">
    <property type="entry name" value="Rama_corrin_act"/>
    <property type="match status" value="1"/>
</dbReference>
<gene>
    <name evidence="2" type="primary">rsxB</name>
    <name evidence="2" type="ORF">ALNOE001_15850</name>
</gene>
<evidence type="ECO:0000313" key="2">
    <source>
        <dbReference type="EMBL" id="RBQ22744.1"/>
    </source>
</evidence>
<dbReference type="PROSITE" id="PS00198">
    <property type="entry name" value="4FE4S_FER_1"/>
    <property type="match status" value="1"/>
</dbReference>
<dbReference type="Pfam" id="PF13187">
    <property type="entry name" value="Fer4_9"/>
    <property type="match status" value="1"/>
</dbReference>